<protein>
    <recommendedName>
        <fullName evidence="2">YCII-related domain-containing protein</fullName>
    </recommendedName>
</protein>
<name>A0ABP5HIA9_9ACTN</name>
<accession>A0ABP5HIA9</accession>
<evidence type="ECO:0000259" key="2">
    <source>
        <dbReference type="Pfam" id="PF03795"/>
    </source>
</evidence>
<feature type="domain" description="YCII-related" evidence="2">
    <location>
        <begin position="1"/>
        <end position="82"/>
    </location>
</feature>
<dbReference type="SUPFAM" id="SSF54909">
    <property type="entry name" value="Dimeric alpha+beta barrel"/>
    <property type="match status" value="1"/>
</dbReference>
<dbReference type="InterPro" id="IPR005545">
    <property type="entry name" value="YCII"/>
</dbReference>
<proteinExistence type="inferred from homology"/>
<dbReference type="EMBL" id="BAAAPY010000002">
    <property type="protein sequence ID" value="GAA2072721.1"/>
    <property type="molecule type" value="Genomic_DNA"/>
</dbReference>
<dbReference type="Gene3D" id="3.30.70.1060">
    <property type="entry name" value="Dimeric alpha+beta barrel"/>
    <property type="match status" value="1"/>
</dbReference>
<organism evidence="3 4">
    <name type="scientific">Aeromicrobium halocynthiae</name>
    <dbReference type="NCBI Taxonomy" id="560557"/>
    <lineage>
        <taxon>Bacteria</taxon>
        <taxon>Bacillati</taxon>
        <taxon>Actinomycetota</taxon>
        <taxon>Actinomycetes</taxon>
        <taxon>Propionibacteriales</taxon>
        <taxon>Nocardioidaceae</taxon>
        <taxon>Aeromicrobium</taxon>
    </lineage>
</organism>
<sequence length="92" mass="10089">MAHFVATYEYSAAETELAAVRAEHREYLAGLDELLISGPADDGRGAVLIFESETAEQVEALLAADPFVAQGLVGEHRVRPWKPVLGRLLEHF</sequence>
<dbReference type="PANTHER" id="PTHR37828">
    <property type="entry name" value="GSR2449 PROTEIN"/>
    <property type="match status" value="1"/>
</dbReference>
<keyword evidence="4" id="KW-1185">Reference proteome</keyword>
<gene>
    <name evidence="3" type="ORF">GCM10009821_08560</name>
</gene>
<evidence type="ECO:0000313" key="3">
    <source>
        <dbReference type="EMBL" id="GAA2072721.1"/>
    </source>
</evidence>
<evidence type="ECO:0000256" key="1">
    <source>
        <dbReference type="ARBA" id="ARBA00007689"/>
    </source>
</evidence>
<comment type="caution">
    <text evidence="3">The sequence shown here is derived from an EMBL/GenBank/DDBJ whole genome shotgun (WGS) entry which is preliminary data.</text>
</comment>
<dbReference type="InterPro" id="IPR011008">
    <property type="entry name" value="Dimeric_a/b-barrel"/>
</dbReference>
<dbReference type="PANTHER" id="PTHR37828:SF1">
    <property type="entry name" value="YCII-RELATED DOMAIN-CONTAINING PROTEIN"/>
    <property type="match status" value="1"/>
</dbReference>
<comment type="similarity">
    <text evidence="1">Belongs to the YciI family.</text>
</comment>
<evidence type="ECO:0000313" key="4">
    <source>
        <dbReference type="Proteomes" id="UP001501480"/>
    </source>
</evidence>
<dbReference type="Proteomes" id="UP001501480">
    <property type="component" value="Unassembled WGS sequence"/>
</dbReference>
<dbReference type="RefSeq" id="WP_344324862.1">
    <property type="nucleotide sequence ID" value="NZ_BAAAPY010000002.1"/>
</dbReference>
<dbReference type="Pfam" id="PF03795">
    <property type="entry name" value="YCII"/>
    <property type="match status" value="1"/>
</dbReference>
<reference evidence="4" key="1">
    <citation type="journal article" date="2019" name="Int. J. Syst. Evol. Microbiol.">
        <title>The Global Catalogue of Microorganisms (GCM) 10K type strain sequencing project: providing services to taxonomists for standard genome sequencing and annotation.</title>
        <authorList>
            <consortium name="The Broad Institute Genomics Platform"/>
            <consortium name="The Broad Institute Genome Sequencing Center for Infectious Disease"/>
            <person name="Wu L."/>
            <person name="Ma J."/>
        </authorList>
    </citation>
    <scope>NUCLEOTIDE SEQUENCE [LARGE SCALE GENOMIC DNA]</scope>
    <source>
        <strain evidence="4">JCM 15749</strain>
    </source>
</reference>